<reference evidence="8" key="1">
    <citation type="submission" date="2022-03" db="EMBL/GenBank/DDBJ databases">
        <authorList>
            <person name="Lindestad O."/>
        </authorList>
    </citation>
    <scope>NUCLEOTIDE SEQUENCE</scope>
</reference>
<proteinExistence type="predicted"/>
<feature type="compositionally biased region" description="Low complexity" evidence="5">
    <location>
        <begin position="888"/>
        <end position="899"/>
    </location>
</feature>
<feature type="signal peptide" evidence="7">
    <location>
        <begin position="1"/>
        <end position="20"/>
    </location>
</feature>
<dbReference type="SMART" id="SM00191">
    <property type="entry name" value="Int_alpha"/>
    <property type="match status" value="3"/>
</dbReference>
<dbReference type="OrthoDB" id="5317514at2759"/>
<dbReference type="GO" id="GO:0033627">
    <property type="term" value="P:cell adhesion mediated by integrin"/>
    <property type="evidence" value="ECO:0007669"/>
    <property type="project" value="TreeGrafter"/>
</dbReference>
<dbReference type="PANTHER" id="PTHR23220">
    <property type="entry name" value="INTEGRIN ALPHA"/>
    <property type="match status" value="1"/>
</dbReference>
<dbReference type="PANTHER" id="PTHR23220:SF122">
    <property type="entry name" value="INTEGRIN ALPHA-PS1"/>
    <property type="match status" value="1"/>
</dbReference>
<keyword evidence="2" id="KW-0677">Repeat</keyword>
<dbReference type="Gene3D" id="1.20.5.930">
    <property type="entry name" value="Bicelle-embedded integrin alpha(iib) transmembrane segment"/>
    <property type="match status" value="1"/>
</dbReference>
<accession>A0A8S4RRJ0</accession>
<keyword evidence="6" id="KW-0812">Transmembrane</keyword>
<keyword evidence="9" id="KW-1185">Reference proteome</keyword>
<dbReference type="GO" id="GO:0098609">
    <property type="term" value="P:cell-cell adhesion"/>
    <property type="evidence" value="ECO:0007669"/>
    <property type="project" value="TreeGrafter"/>
</dbReference>
<evidence type="ECO:0000256" key="3">
    <source>
        <dbReference type="ARBA" id="ARBA00023180"/>
    </source>
</evidence>
<dbReference type="Proteomes" id="UP000838756">
    <property type="component" value="Unassembled WGS sequence"/>
</dbReference>
<feature type="chain" id="PRO_5035866619" evidence="7">
    <location>
        <begin position="21"/>
        <end position="899"/>
    </location>
</feature>
<evidence type="ECO:0000256" key="5">
    <source>
        <dbReference type="SAM" id="MobiDB-lite"/>
    </source>
</evidence>
<dbReference type="GO" id="GO:0005178">
    <property type="term" value="F:integrin binding"/>
    <property type="evidence" value="ECO:0007669"/>
    <property type="project" value="TreeGrafter"/>
</dbReference>
<dbReference type="GO" id="GO:0007229">
    <property type="term" value="P:integrin-mediated signaling pathway"/>
    <property type="evidence" value="ECO:0007669"/>
    <property type="project" value="TreeGrafter"/>
</dbReference>
<keyword evidence="6" id="KW-1133">Transmembrane helix</keyword>
<feature type="repeat" description="FG-GAP" evidence="4">
    <location>
        <begin position="341"/>
        <end position="398"/>
    </location>
</feature>
<feature type="transmembrane region" description="Helical" evidence="6">
    <location>
        <begin position="782"/>
        <end position="804"/>
    </location>
</feature>
<dbReference type="GO" id="GO:0007160">
    <property type="term" value="P:cell-matrix adhesion"/>
    <property type="evidence" value="ECO:0007669"/>
    <property type="project" value="TreeGrafter"/>
</dbReference>
<dbReference type="GO" id="GO:0009897">
    <property type="term" value="C:external side of plasma membrane"/>
    <property type="evidence" value="ECO:0007669"/>
    <property type="project" value="TreeGrafter"/>
</dbReference>
<keyword evidence="3" id="KW-0325">Glycoprotein</keyword>
<evidence type="ECO:0000256" key="4">
    <source>
        <dbReference type="PROSITE-ProRule" id="PRU00803"/>
    </source>
</evidence>
<dbReference type="Pfam" id="PF01839">
    <property type="entry name" value="FG-GAP"/>
    <property type="match status" value="2"/>
</dbReference>
<evidence type="ECO:0000256" key="2">
    <source>
        <dbReference type="ARBA" id="ARBA00022737"/>
    </source>
</evidence>
<dbReference type="AlphaFoldDB" id="A0A8S4RRJ0"/>
<feature type="repeat" description="FG-GAP" evidence="4">
    <location>
        <begin position="26"/>
        <end position="77"/>
    </location>
</feature>
<dbReference type="InterPro" id="IPR013519">
    <property type="entry name" value="Int_alpha_beta-p"/>
</dbReference>
<evidence type="ECO:0000256" key="6">
    <source>
        <dbReference type="SAM" id="Phobius"/>
    </source>
</evidence>
<dbReference type="GO" id="GO:0008305">
    <property type="term" value="C:integrin complex"/>
    <property type="evidence" value="ECO:0007669"/>
    <property type="project" value="TreeGrafter"/>
</dbReference>
<evidence type="ECO:0000256" key="7">
    <source>
        <dbReference type="SAM" id="SignalP"/>
    </source>
</evidence>
<dbReference type="Gene3D" id="2.130.10.130">
    <property type="entry name" value="Integrin alpha, N-terminal"/>
    <property type="match status" value="1"/>
</dbReference>
<comment type="caution">
    <text evidence="8">The sequence shown here is derived from an EMBL/GenBank/DDBJ whole genome shotgun (WGS) entry which is preliminary data.</text>
</comment>
<organism evidence="8 9">
    <name type="scientific">Pararge aegeria aegeria</name>
    <dbReference type="NCBI Taxonomy" id="348720"/>
    <lineage>
        <taxon>Eukaryota</taxon>
        <taxon>Metazoa</taxon>
        <taxon>Ecdysozoa</taxon>
        <taxon>Arthropoda</taxon>
        <taxon>Hexapoda</taxon>
        <taxon>Insecta</taxon>
        <taxon>Pterygota</taxon>
        <taxon>Neoptera</taxon>
        <taxon>Endopterygota</taxon>
        <taxon>Lepidoptera</taxon>
        <taxon>Glossata</taxon>
        <taxon>Ditrysia</taxon>
        <taxon>Papilionoidea</taxon>
        <taxon>Nymphalidae</taxon>
        <taxon>Satyrinae</taxon>
        <taxon>Satyrini</taxon>
        <taxon>Parargina</taxon>
        <taxon>Pararge</taxon>
    </lineage>
</organism>
<evidence type="ECO:0000256" key="1">
    <source>
        <dbReference type="ARBA" id="ARBA00022729"/>
    </source>
</evidence>
<protein>
    <submittedName>
        <fullName evidence="8">Jg1794 protein</fullName>
    </submittedName>
</protein>
<name>A0A8S4RRJ0_9NEOP</name>
<evidence type="ECO:0000313" key="9">
    <source>
        <dbReference type="Proteomes" id="UP000838756"/>
    </source>
</evidence>
<dbReference type="SUPFAM" id="SSF69318">
    <property type="entry name" value="Integrin alpha N-terminal domain"/>
    <property type="match status" value="1"/>
</dbReference>
<dbReference type="InterPro" id="IPR028994">
    <property type="entry name" value="Integrin_alpha_N"/>
</dbReference>
<dbReference type="EMBL" id="CAKXAJ010025483">
    <property type="protein sequence ID" value="CAH2240237.1"/>
    <property type="molecule type" value="Genomic_DNA"/>
</dbReference>
<gene>
    <name evidence="8" type="primary">jg1794</name>
    <name evidence="8" type="ORF">PAEG_LOCUS16837</name>
</gene>
<dbReference type="InterPro" id="IPR013517">
    <property type="entry name" value="FG-GAP"/>
</dbReference>
<dbReference type="PROSITE" id="PS51470">
    <property type="entry name" value="FG_GAP"/>
    <property type="match status" value="3"/>
</dbReference>
<keyword evidence="6" id="KW-0472">Membrane</keyword>
<dbReference type="InterPro" id="IPR018184">
    <property type="entry name" value="Integrin_alpha_C_CS"/>
</dbReference>
<keyword evidence="1 7" id="KW-0732">Signal</keyword>
<sequence>MTANLLLRFQFILLVKLNAAIYFHTSSYLEIAPPDEAKDFGLTMAYHSNQSLVVGAPYSDRNGKVYTCPINDEVLKNRKAMCTQIPIDIDKEVPDHSRSQRHEQSYGLGASIAVTPDYIFTCAPLLTQEIKTEDGPLFEPFGTCFIFNGTSTSRYSSDKRLLNGTVGWRTLADVDNRLILIAKQNGPLSDIHYIFMDKPSEGVKIVQETTTSDNRKQYNSFINKGTAFAAGNFIKGYPKLYAFSAAETKNYQGLIAFLWYNVAAKKLELLKSDQRDIALILHDKVDAMFGSSLHSANVNADNYTDLLVGAPAHVNNTGGYENGAIYIYLGGETHVKSHLILTKLCIYSTKDGSRFGTSIATTDLDGDSYPEIFVSAPFEDNGKGTVYIISGHTVHNLLKNGETEVHLTELVYTQKIQNSNLQSLGYSLQPLPVPQFDEYGQYFLAIGTLLSGKVALYRSIPVITVEVKASLKGTRVREQDNNFTMSVTIEITYPSEIKVMTGNFDFSLVDISPRSTKTATVNLMRECKETLEECIPKLSLKFEWLGSNETHYTVGSSDIETMTLAIRNEGNATFGSCARIKVTGAQIAFLEADMEKDGWYKCDLIDIKRNTEFRIPIRLDMSKPTNKEGGLLIKVVLHNTCTSNLNASHYRNSIAYEFITDEIHFNSSLPLDIYLEAEPFIADFLIQVDSGDCQKGELNLKYNCTVDLKPDSTMTVKSTVIMFKHNIRERLLCYALNDKAVVDHAGPVQIGVLHRPLSTLWITLRYMTEILYEKTIGLENNMYIVLAISILVGIFVMAIIAIFLSKGGFFKRAEKQKLDMLKHEIRKQSIRRGPTIGCDPQVIVEPNPEQLDEDGGSAANASENEMNPPGVVGVIQRKNVPTANQERSNSSSGSNISTL</sequence>
<dbReference type="PROSITE" id="PS00242">
    <property type="entry name" value="INTEGRIN_ALPHA"/>
    <property type="match status" value="1"/>
</dbReference>
<feature type="repeat" description="FG-GAP" evidence="4">
    <location>
        <begin position="274"/>
        <end position="337"/>
    </location>
</feature>
<evidence type="ECO:0000313" key="8">
    <source>
        <dbReference type="EMBL" id="CAH2240237.1"/>
    </source>
</evidence>
<feature type="region of interest" description="Disordered" evidence="5">
    <location>
        <begin position="847"/>
        <end position="899"/>
    </location>
</feature>